<reference evidence="1" key="1">
    <citation type="submission" date="2018-01" db="EMBL/GenBank/DDBJ databases">
        <authorList>
            <person name="Krukenberg V."/>
        </authorList>
    </citation>
    <scope>NUCLEOTIDE SEQUENCE</scope>
    <source>
        <strain evidence="1">E20ANME2</strain>
    </source>
</reference>
<name>A0AC61L655_9EURY</name>
<gene>
    <name evidence="1" type="primary">porA</name>
    <name evidence="1" type="ORF">C4B59_01350</name>
</gene>
<proteinExistence type="predicted"/>
<comment type="caution">
    <text evidence="1">The sequence shown here is derived from an EMBL/GenBank/DDBJ whole genome shotgun (WGS) entry which is preliminary data.</text>
</comment>
<protein>
    <submittedName>
        <fullName evidence="1">Pyruvate ferredoxin oxidoreductase</fullName>
    </submittedName>
</protein>
<evidence type="ECO:0000313" key="1">
    <source>
        <dbReference type="EMBL" id="PXF61902.1"/>
    </source>
</evidence>
<evidence type="ECO:0000313" key="2">
    <source>
        <dbReference type="Proteomes" id="UP000248329"/>
    </source>
</evidence>
<keyword evidence="1" id="KW-0670">Pyruvate</keyword>
<dbReference type="Proteomes" id="UP000248329">
    <property type="component" value="Unassembled WGS sequence"/>
</dbReference>
<sequence length="398" mass="43278">MMDRENMSVVDGAYAVAHAVNVCKPDVVAAYPITPQTNIVEHISQFIADGEMDDVSINVESEHSAMSLLVGASSVGARAYSATASQGLVLMSEVLFNVSGMRLPIVVTVVNRAMSAPLSIWNDQQDSISQRDTGWIQLYAEDVQEAADMTAQAFKIAENSNVLLPVMVCMDGFILSHVYEPVVLLEDDLIDEFLPGYSPLAVLDPDNPKTFGAFADPGAYTEFRYLQEVAMKNAIPVIEDAADEFKEVFGRYQGGLIDEYMAEDAEIMIIAMGSVVGTIKEVIPELRAKGVSVGIIKIRSFRPFPAEAIRKAVASAKVIVTLDKNISIGLGEGALFTETKSVIYNSSIRTPVIGFMLGHGGRDIPKARIEQIVMEAGEVMKRGITVESRYADLKEELL</sequence>
<organism evidence="1 2">
    <name type="scientific">Candidatus Methanogaster sp</name>
    <dbReference type="NCBI Taxonomy" id="3386292"/>
    <lineage>
        <taxon>Archaea</taxon>
        <taxon>Methanobacteriati</taxon>
        <taxon>Methanobacteriota</taxon>
        <taxon>Stenosarchaea group</taxon>
        <taxon>Methanomicrobia</taxon>
        <taxon>Methanosarcinales</taxon>
        <taxon>ANME-2 cluster</taxon>
        <taxon>Candidatus Methanogasteraceae</taxon>
        <taxon>Candidatus Methanogaster</taxon>
    </lineage>
</organism>
<dbReference type="EMBL" id="PQXF01000002">
    <property type="protein sequence ID" value="PXF61902.1"/>
    <property type="molecule type" value="Genomic_DNA"/>
</dbReference>
<accession>A0AC61L655</accession>